<evidence type="ECO:0000313" key="1">
    <source>
        <dbReference type="EMBL" id="CAE08183.1"/>
    </source>
</evidence>
<sequence length="181" mass="19695">MGLLLTLSAVVVQGCVQLADGVVTAQRGRQHWLLARHQGRAALVSTSADASSCRMARRLADAHGHGRLDWVMLFDPVATEAMACWEGLGHRVVAPHQGRAGLAMGQRLLSDGLSVELLSDRGQAMLLRVGDQRWRLLPRPQALWALRHQGSSGDVDGTWLGFPPNRTERSWLKEGGPEVAL</sequence>
<dbReference type="STRING" id="84588.SYNW1668"/>
<protein>
    <submittedName>
        <fullName evidence="1">Uncharacterized protein</fullName>
    </submittedName>
</protein>
<proteinExistence type="predicted"/>
<dbReference type="Proteomes" id="UP000001422">
    <property type="component" value="Chromosome"/>
</dbReference>
<gene>
    <name evidence="1" type="ordered locus">SYNW1668</name>
</gene>
<dbReference type="KEGG" id="syw:SYNW1668"/>
<dbReference type="HOGENOM" id="CLU_1585040_0_0_3"/>
<keyword evidence="2" id="KW-1185">Reference proteome</keyword>
<dbReference type="EMBL" id="BX569693">
    <property type="protein sequence ID" value="CAE08183.1"/>
    <property type="molecule type" value="Genomic_DNA"/>
</dbReference>
<organism evidence="1 2">
    <name type="scientific">Parasynechococcus marenigrum (strain WH8102)</name>
    <dbReference type="NCBI Taxonomy" id="84588"/>
    <lineage>
        <taxon>Bacteria</taxon>
        <taxon>Bacillati</taxon>
        <taxon>Cyanobacteriota</taxon>
        <taxon>Cyanophyceae</taxon>
        <taxon>Synechococcales</taxon>
        <taxon>Prochlorococcaceae</taxon>
        <taxon>Parasynechococcus</taxon>
        <taxon>Parasynechococcus marenigrum</taxon>
    </lineage>
</organism>
<dbReference type="AlphaFoldDB" id="Q7U5N3"/>
<evidence type="ECO:0000313" key="2">
    <source>
        <dbReference type="Proteomes" id="UP000001422"/>
    </source>
</evidence>
<reference evidence="1 2" key="1">
    <citation type="journal article" date="2003" name="Nature">
        <title>The genome of a motile marine Synechococcus.</title>
        <authorList>
            <person name="Palenik B."/>
            <person name="Brahamsha B."/>
            <person name="Larimer F."/>
            <person name="Land M."/>
            <person name="Hauser L."/>
            <person name="Chain P."/>
            <person name="Lamerdin J."/>
            <person name="Regala W."/>
            <person name="Allen E.A."/>
            <person name="McCarren J."/>
            <person name="Paulsen I."/>
            <person name="Dufresne A."/>
            <person name="Partensky F."/>
            <person name="Webb E."/>
            <person name="Waterbury J."/>
        </authorList>
    </citation>
    <scope>NUCLEOTIDE SEQUENCE [LARGE SCALE GENOMIC DNA]</scope>
    <source>
        <strain evidence="1 2">WH8102</strain>
    </source>
</reference>
<accession>Q7U5N3</accession>
<dbReference type="RefSeq" id="WP_011128532.1">
    <property type="nucleotide sequence ID" value="NC_005070.1"/>
</dbReference>
<name>Q7U5N3_PARMW</name>
<dbReference type="eggNOG" id="COG0658">
    <property type="taxonomic scope" value="Bacteria"/>
</dbReference>